<evidence type="ECO:0000313" key="2">
    <source>
        <dbReference type="EMBL" id="EPB89941.1"/>
    </source>
</evidence>
<dbReference type="InterPro" id="IPR013087">
    <property type="entry name" value="Znf_C2H2_type"/>
</dbReference>
<reference evidence="3" key="1">
    <citation type="submission" date="2013-05" db="EMBL/GenBank/DDBJ databases">
        <title>The Genome sequence of Mucor circinelloides f. circinelloides 1006PhL.</title>
        <authorList>
            <consortium name="The Broad Institute Genomics Platform"/>
            <person name="Cuomo C."/>
            <person name="Earl A."/>
            <person name="Findley K."/>
            <person name="Lee S.C."/>
            <person name="Walker B."/>
            <person name="Young S."/>
            <person name="Zeng Q."/>
            <person name="Gargeya S."/>
            <person name="Fitzgerald M."/>
            <person name="Haas B."/>
            <person name="Abouelleil A."/>
            <person name="Allen A.W."/>
            <person name="Alvarado L."/>
            <person name="Arachchi H.M."/>
            <person name="Berlin A.M."/>
            <person name="Chapman S.B."/>
            <person name="Gainer-Dewar J."/>
            <person name="Goldberg J."/>
            <person name="Griggs A."/>
            <person name="Gujja S."/>
            <person name="Hansen M."/>
            <person name="Howarth C."/>
            <person name="Imamovic A."/>
            <person name="Ireland A."/>
            <person name="Larimer J."/>
            <person name="McCowan C."/>
            <person name="Murphy C."/>
            <person name="Pearson M."/>
            <person name="Poon T.W."/>
            <person name="Priest M."/>
            <person name="Roberts A."/>
            <person name="Saif S."/>
            <person name="Shea T."/>
            <person name="Sisk P."/>
            <person name="Sykes S."/>
            <person name="Wortman J."/>
            <person name="Nusbaum C."/>
            <person name="Birren B."/>
        </authorList>
    </citation>
    <scope>NUCLEOTIDE SEQUENCE [LARGE SCALE GENOMIC DNA]</scope>
    <source>
        <strain evidence="3">1006PhL</strain>
    </source>
</reference>
<sequence length="142" mass="16913">MRDTYCKYCDSRFVNKRSYHGHLTLSHKVGWRQLQQKSPKDVIPDVNDPNFYCCSYQKTLANKNFFKAHLMQMHSIYYQLTLKKRSLHLDIHNELISNSCRACQKTYPSRGRYRTHPCVLSKSLGRHEQNIENTVSLFILWN</sequence>
<feature type="domain" description="C2H2-type" evidence="1">
    <location>
        <begin position="6"/>
        <end position="27"/>
    </location>
</feature>
<name>S2JI14_MUCC1</name>
<evidence type="ECO:0000313" key="3">
    <source>
        <dbReference type="Proteomes" id="UP000014254"/>
    </source>
</evidence>
<accession>S2JI14</accession>
<dbReference type="PROSITE" id="PS00028">
    <property type="entry name" value="ZINC_FINGER_C2H2_1"/>
    <property type="match status" value="1"/>
</dbReference>
<proteinExistence type="predicted"/>
<gene>
    <name evidence="2" type="ORF">HMPREF1544_03189</name>
</gene>
<dbReference type="EMBL" id="KE123927">
    <property type="protein sequence ID" value="EPB89941.1"/>
    <property type="molecule type" value="Genomic_DNA"/>
</dbReference>
<protein>
    <recommendedName>
        <fullName evidence="1">C2H2-type domain-containing protein</fullName>
    </recommendedName>
</protein>
<evidence type="ECO:0000259" key="1">
    <source>
        <dbReference type="PROSITE" id="PS00028"/>
    </source>
</evidence>
<dbReference type="Proteomes" id="UP000014254">
    <property type="component" value="Unassembled WGS sequence"/>
</dbReference>
<dbReference type="VEuPathDB" id="FungiDB:HMPREF1544_03189"/>
<keyword evidence="3" id="KW-1185">Reference proteome</keyword>
<dbReference type="AlphaFoldDB" id="S2JI14"/>
<dbReference type="OrthoDB" id="6077919at2759"/>
<dbReference type="InParanoid" id="S2JI14"/>
<organism evidence="2 3">
    <name type="scientific">Mucor circinelloides f. circinelloides (strain 1006PhL)</name>
    <name type="common">Mucormycosis agent</name>
    <name type="synonym">Calyptromyces circinelloides</name>
    <dbReference type="NCBI Taxonomy" id="1220926"/>
    <lineage>
        <taxon>Eukaryota</taxon>
        <taxon>Fungi</taxon>
        <taxon>Fungi incertae sedis</taxon>
        <taxon>Mucoromycota</taxon>
        <taxon>Mucoromycotina</taxon>
        <taxon>Mucoromycetes</taxon>
        <taxon>Mucorales</taxon>
        <taxon>Mucorineae</taxon>
        <taxon>Mucoraceae</taxon>
        <taxon>Mucor</taxon>
    </lineage>
</organism>